<feature type="region of interest" description="Disordered" evidence="1">
    <location>
        <begin position="367"/>
        <end position="386"/>
    </location>
</feature>
<accession>A0AA40BVJ7</accession>
<evidence type="ECO:0000256" key="1">
    <source>
        <dbReference type="SAM" id="MobiDB-lite"/>
    </source>
</evidence>
<dbReference type="Proteomes" id="UP001174934">
    <property type="component" value="Unassembled WGS sequence"/>
</dbReference>
<feature type="compositionally biased region" description="Low complexity" evidence="1">
    <location>
        <begin position="368"/>
        <end position="383"/>
    </location>
</feature>
<keyword evidence="4" id="KW-1185">Reference proteome</keyword>
<dbReference type="AlphaFoldDB" id="A0AA40BVJ7"/>
<gene>
    <name evidence="3" type="ORF">B0T17DRAFT_497852</name>
</gene>
<feature type="transmembrane region" description="Helical" evidence="2">
    <location>
        <begin position="80"/>
        <end position="102"/>
    </location>
</feature>
<keyword evidence="2" id="KW-1133">Transmembrane helix</keyword>
<feature type="transmembrane region" description="Helical" evidence="2">
    <location>
        <begin position="122"/>
        <end position="145"/>
    </location>
</feature>
<sequence>MAAPVDDGTAFSPLTQPITILAQDGITPVSIKADEVAAIYRSATSSSINYGSQIGATFLMLLVLLAMTARYRFLKAPAMISVLSLTINLVRVVLLSLFYPSHFMEFYTLVSGDTTFVPPSDYRISVTASLLSIPITILIELALVVQAWSMLRLWPTLWKAIVCGISAVIISLTVGFSFANSIMQVQWILYNTMTPDWPKIIYLALVTASVSWFCFLFMIRLVMHMWSHRSILPSLNGLNAMDVLVITNGILMIVPTNRYEPIVIFSSLQFTSQENFESGSLAQTSVIVLLPLGTLVAQRLANPNFFTTTASSSSSKSRSGLGNSAATSTIGSTTVSTINSTRPLLISHANDATFTAGVTTYVVSEPANNNGNAISSSSSNNSRNNEKVHVDHVDRELARIDSTDLERGGGGGGVRVDTRMEQSEVMVPQGYTDQKI</sequence>
<reference evidence="3" key="1">
    <citation type="submission" date="2023-06" db="EMBL/GenBank/DDBJ databases">
        <title>Genome-scale phylogeny and comparative genomics of the fungal order Sordariales.</title>
        <authorList>
            <consortium name="Lawrence Berkeley National Laboratory"/>
            <person name="Hensen N."/>
            <person name="Bonometti L."/>
            <person name="Westerberg I."/>
            <person name="Brannstrom I.O."/>
            <person name="Guillou S."/>
            <person name="Cros-Aarteil S."/>
            <person name="Calhoun S."/>
            <person name="Haridas S."/>
            <person name="Kuo A."/>
            <person name="Mondo S."/>
            <person name="Pangilinan J."/>
            <person name="Riley R."/>
            <person name="LaButti K."/>
            <person name="Andreopoulos B."/>
            <person name="Lipzen A."/>
            <person name="Chen C."/>
            <person name="Yanf M."/>
            <person name="Daum C."/>
            <person name="Ng V."/>
            <person name="Clum A."/>
            <person name="Steindorff A."/>
            <person name="Ohm R."/>
            <person name="Martin F."/>
            <person name="Silar P."/>
            <person name="Natvig D."/>
            <person name="Lalanne C."/>
            <person name="Gautier V."/>
            <person name="Ament-velasquez S.L."/>
            <person name="Kruys A."/>
            <person name="Hutchinson M.I."/>
            <person name="Powell A.J."/>
            <person name="Barry K."/>
            <person name="Miller A.N."/>
            <person name="Grigoriev I.V."/>
            <person name="Debuchy R."/>
            <person name="Gladieux P."/>
            <person name="Thoren M.H."/>
            <person name="Johannesson H."/>
        </authorList>
    </citation>
    <scope>NUCLEOTIDE SEQUENCE</scope>
    <source>
        <strain evidence="3">SMH3391-2</strain>
    </source>
</reference>
<dbReference type="InterPro" id="IPR027458">
    <property type="entry name" value="STE2_TM1-TM2_sf"/>
</dbReference>
<dbReference type="Pfam" id="PF02116">
    <property type="entry name" value="STE2"/>
    <property type="match status" value="1"/>
</dbReference>
<feature type="transmembrane region" description="Helical" evidence="2">
    <location>
        <begin position="200"/>
        <end position="223"/>
    </location>
</feature>
<evidence type="ECO:0000313" key="4">
    <source>
        <dbReference type="Proteomes" id="UP001174934"/>
    </source>
</evidence>
<keyword evidence="2" id="KW-0472">Membrane</keyword>
<feature type="region of interest" description="Disordered" evidence="1">
    <location>
        <begin position="308"/>
        <end position="333"/>
    </location>
</feature>
<proteinExistence type="predicted"/>
<organism evidence="3 4">
    <name type="scientific">Bombardia bombarda</name>
    <dbReference type="NCBI Taxonomy" id="252184"/>
    <lineage>
        <taxon>Eukaryota</taxon>
        <taxon>Fungi</taxon>
        <taxon>Dikarya</taxon>
        <taxon>Ascomycota</taxon>
        <taxon>Pezizomycotina</taxon>
        <taxon>Sordariomycetes</taxon>
        <taxon>Sordariomycetidae</taxon>
        <taxon>Sordariales</taxon>
        <taxon>Lasiosphaeriaceae</taxon>
        <taxon>Bombardia</taxon>
    </lineage>
</organism>
<feature type="transmembrane region" description="Helical" evidence="2">
    <location>
        <begin position="50"/>
        <end position="68"/>
    </location>
</feature>
<feature type="transmembrane region" description="Helical" evidence="2">
    <location>
        <begin position="157"/>
        <end position="180"/>
    </location>
</feature>
<dbReference type="InterPro" id="IPR000366">
    <property type="entry name" value="GPCR_STE2"/>
</dbReference>
<dbReference type="CDD" id="cd14939">
    <property type="entry name" value="7tmD_STE2"/>
    <property type="match status" value="1"/>
</dbReference>
<protein>
    <submittedName>
        <fullName evidence="3">Fungal pheromone mating factor STE2 GPCR-domain-containing protein</fullName>
    </submittedName>
</protein>
<feature type="transmembrane region" description="Helical" evidence="2">
    <location>
        <begin position="235"/>
        <end position="254"/>
    </location>
</feature>
<evidence type="ECO:0000256" key="2">
    <source>
        <dbReference type="SAM" id="Phobius"/>
    </source>
</evidence>
<dbReference type="EMBL" id="JAULSR010000007">
    <property type="protein sequence ID" value="KAK0615291.1"/>
    <property type="molecule type" value="Genomic_DNA"/>
</dbReference>
<name>A0AA40BVJ7_9PEZI</name>
<dbReference type="PRINTS" id="PR00250">
    <property type="entry name" value="GPCRSTE2"/>
</dbReference>
<dbReference type="GO" id="GO:0004932">
    <property type="term" value="F:mating-type factor pheromone receptor activity"/>
    <property type="evidence" value="ECO:0007669"/>
    <property type="project" value="InterPro"/>
</dbReference>
<keyword evidence="2" id="KW-0812">Transmembrane</keyword>
<dbReference type="PANTHER" id="PTHR28009">
    <property type="entry name" value="PHEROMONE ALPHA FACTOR RECEPTOR"/>
    <property type="match status" value="1"/>
</dbReference>
<dbReference type="GO" id="GO:0038038">
    <property type="term" value="C:G protein-coupled receptor homodimeric complex"/>
    <property type="evidence" value="ECO:0007669"/>
    <property type="project" value="TreeGrafter"/>
</dbReference>
<feature type="compositionally biased region" description="Low complexity" evidence="1">
    <location>
        <begin position="311"/>
        <end position="333"/>
    </location>
</feature>
<dbReference type="Gene3D" id="1.10.287.920">
    <property type="entry name" value="Pheromone alpha factor receptor"/>
    <property type="match status" value="1"/>
</dbReference>
<evidence type="ECO:0000313" key="3">
    <source>
        <dbReference type="EMBL" id="KAK0615291.1"/>
    </source>
</evidence>
<comment type="caution">
    <text evidence="3">The sequence shown here is derived from an EMBL/GenBank/DDBJ whole genome shotgun (WGS) entry which is preliminary data.</text>
</comment>
<dbReference type="PANTHER" id="PTHR28009:SF1">
    <property type="entry name" value="PHEROMONE ALPHA FACTOR RECEPTOR"/>
    <property type="match status" value="1"/>
</dbReference>
<dbReference type="GO" id="GO:0000750">
    <property type="term" value="P:pheromone-dependent signal transduction involved in conjugation with cellular fusion"/>
    <property type="evidence" value="ECO:0007669"/>
    <property type="project" value="TreeGrafter"/>
</dbReference>